<sequence>MSSVPEHTIQAGGDMVAVVSGSGLGLFGSSVAALGGVGATGNSGLGRGTDRVFVNSVTGNLVVQSQDERLSGFAQDISLVRTYNSQGLMDDDNGDNWRLGVHQRLHSWGSTTNTAGSTVTKVFGDGREVVYSYDTGRQAYVSTDGDGAHDTITYSGGQWTWTDGSSRNSETYDATGRLTVSRDADGNALTYTYTGQQLTRIDDSSGQQTFLDYVDFVNNDLAAIRVVSNGQTQTLTRYYYDNQHRLRQVIVDLTPDDNAVSLVDANSDGLYEGVNQQTYVTTYTYDGTSKRIASIAQSDGSYVAFTYENVGGNYRVKTYATSDQGASGIGTSAERLTTLTYSSSGLLANGSVLSNTHSQTSSISYPLGVQAQGWSPATTLEDGSLHADSPQIAFDAQGNGFAVWAQWDNVYARRYTAATDSWGPLITLDSYNDEAFSPVLSLDHTTGNAIVAWVQSDGTTNRLAVSRFTASTGTWSAASLVGTWSGSGITAEVLDADVSGNHAVIAWVVDNGTTRDLYQQIFSPGLTTTPGLIEASTEGADQVQTQIDSNGNAITVWRQSDGNAERVYFNRWDASSQLYSGAALLENFPDGASWPRIEFDAQGNGIAIWGQWNGLQMRRFDATTETWGAIGPVMPATVDYYGWDMAVDASGNVVVAWTEGDWQDKTLNARRFDAATNSWSSVATLATSVDEMSVAISGSTAVVTWLQLTSGANDVYASRLSGGTWHTPELLETRTEEPRSLNAAVDDDGNISVVWWQDDGVARSVFEARYEGTGGAPSYTVPSGATWQSIANEFYGVNSVEAGEALRIALGNPTLTTGAQLTNLPSTLTVTTTQTVTVPPYYTVQAGDTWASITQAIYGTNAAAAVTALQTQLGNPTLTTGLELTIPTTLYVGSGGGVQTDVEDALGLITTYTHDSSGRLTRVLSPTVNGSRIETRYAYDAAGNLTSITEDPTGLNRITTYGYDANGNLTLTRDSAGDTITRTYDSNNQLLTETRYAGRDPDGAGSGQPTDPKTTHYVYDAESHLRFVISPEGRVTERQYDVAGRLDLTRTFTAAEYAGSNFAENDLATWVGSVDRSQMEQVLYAYDFRGNVSKITRYSATNTAGQPVGTAIVSRFVYDQRGQLLQAINPRGEGGVPNDYLTSYTYDGLGRVLTVTEWLDSSTTRTTINNAYDDSGRVTRTTLANGLLTTRSYNHAGELIRVDVGTAATPAGLGTTKYAYDADGRLRMQTDPSGARHFFYYDDAGRQIAQVDGDGSLVEFVYNRAGQRIKTIEYAALISSATPLVDGSNNPTNVALSTLRTAAGGNAANDRITRNVYDVTGALVYTIDASGAVIENRYDGAGRLTDVIQYANRIIIARTVDEVLPSAVTVTTHDDNRRTRYFHDADGLVIGALDGEGYLTEYSYDGAGNPIEQIRYANQSAVGVRATGTFADLKSSVGTDTETTIDSERDEVTYSYYDGLGRLTGVLDAEGYLTETQYDAGGNVSKRIRYDQVLPYRSSVSQLRGLVSSTTVRETTDYTYNGEGKVTSEVVTRGTPTAASSVTTTYSYDLMGNLVSSTRAAGSDEARTTDVRYDILGRVIQELSAEGHQRITLE</sequence>
<dbReference type="Gene3D" id="2.180.10.10">
    <property type="entry name" value="RHS repeat-associated core"/>
    <property type="match status" value="3"/>
</dbReference>
<proteinExistence type="predicted"/>
<dbReference type="PANTHER" id="PTHR32305">
    <property type="match status" value="1"/>
</dbReference>
<feature type="non-terminal residue" evidence="4">
    <location>
        <position position="1594"/>
    </location>
</feature>
<accession>A0ABV8T4K1</accession>
<dbReference type="InterPro" id="IPR056823">
    <property type="entry name" value="TEN-like_YD-shell"/>
</dbReference>
<dbReference type="InterPro" id="IPR006530">
    <property type="entry name" value="YD"/>
</dbReference>
<feature type="domain" description="Teneurin-like YD-shell" evidence="3">
    <location>
        <begin position="907"/>
        <end position="991"/>
    </location>
</feature>
<dbReference type="Pfam" id="PF20148">
    <property type="entry name" value="DUF6531"/>
    <property type="match status" value="1"/>
</dbReference>
<reference evidence="5" key="1">
    <citation type="journal article" date="2019" name="Int. J. Syst. Evol. Microbiol.">
        <title>The Global Catalogue of Microorganisms (GCM) 10K type strain sequencing project: providing services to taxonomists for standard genome sequencing and annotation.</title>
        <authorList>
            <consortium name="The Broad Institute Genomics Platform"/>
            <consortium name="The Broad Institute Genome Sequencing Center for Infectious Disease"/>
            <person name="Wu L."/>
            <person name="Ma J."/>
        </authorList>
    </citation>
    <scope>NUCLEOTIDE SEQUENCE [LARGE SCALE GENOMIC DNA]</scope>
    <source>
        <strain evidence="5">CGMCC 1.10759</strain>
    </source>
</reference>
<organism evidence="4 5">
    <name type="scientific">Steroidobacter flavus</name>
    <dbReference type="NCBI Taxonomy" id="1842136"/>
    <lineage>
        <taxon>Bacteria</taxon>
        <taxon>Pseudomonadati</taxon>
        <taxon>Pseudomonadota</taxon>
        <taxon>Gammaproteobacteria</taxon>
        <taxon>Steroidobacterales</taxon>
        <taxon>Steroidobacteraceae</taxon>
        <taxon>Steroidobacter</taxon>
    </lineage>
</organism>
<keyword evidence="5" id="KW-1185">Reference proteome</keyword>
<evidence type="ECO:0000259" key="2">
    <source>
        <dbReference type="Pfam" id="PF20148"/>
    </source>
</evidence>
<keyword evidence="1" id="KW-0677">Repeat</keyword>
<comment type="caution">
    <text evidence="4">The sequence shown here is derived from an EMBL/GenBank/DDBJ whole genome shotgun (WGS) entry which is preliminary data.</text>
</comment>
<evidence type="ECO:0000313" key="4">
    <source>
        <dbReference type="EMBL" id="MFC4314275.1"/>
    </source>
</evidence>
<dbReference type="NCBIfam" id="TIGR01643">
    <property type="entry name" value="YD_repeat_2x"/>
    <property type="match status" value="3"/>
</dbReference>
<gene>
    <name evidence="4" type="ORF">ACFPN2_34745</name>
</gene>
<dbReference type="InterPro" id="IPR050708">
    <property type="entry name" value="T6SS_VgrG/RHS"/>
</dbReference>
<feature type="domain" description="DUF6531" evidence="2">
    <location>
        <begin position="54"/>
        <end position="131"/>
    </location>
</feature>
<dbReference type="InterPro" id="IPR031325">
    <property type="entry name" value="RHS_repeat"/>
</dbReference>
<dbReference type="Proteomes" id="UP001595904">
    <property type="component" value="Unassembled WGS sequence"/>
</dbReference>
<dbReference type="InterPro" id="IPR045351">
    <property type="entry name" value="DUF6531"/>
</dbReference>
<dbReference type="RefSeq" id="WP_380605325.1">
    <property type="nucleotide sequence ID" value="NZ_JBHSDU010000015.1"/>
</dbReference>
<evidence type="ECO:0000259" key="3">
    <source>
        <dbReference type="Pfam" id="PF25023"/>
    </source>
</evidence>
<protein>
    <submittedName>
        <fullName evidence="4">DUF6531 domain-containing protein</fullName>
    </submittedName>
</protein>
<dbReference type="SUPFAM" id="SSF63825">
    <property type="entry name" value="YWTD domain"/>
    <property type="match status" value="1"/>
</dbReference>
<dbReference type="SUPFAM" id="SSF89372">
    <property type="entry name" value="Fucose-specific lectin"/>
    <property type="match status" value="1"/>
</dbReference>
<dbReference type="EMBL" id="JBHSDU010000015">
    <property type="protein sequence ID" value="MFC4314275.1"/>
    <property type="molecule type" value="Genomic_DNA"/>
</dbReference>
<dbReference type="Pfam" id="PF25023">
    <property type="entry name" value="TEN_YD-shell"/>
    <property type="match status" value="1"/>
</dbReference>
<dbReference type="PANTHER" id="PTHR32305:SF15">
    <property type="entry name" value="PROTEIN RHSA-RELATED"/>
    <property type="match status" value="1"/>
</dbReference>
<name>A0ABV8T4K1_9GAMM</name>
<evidence type="ECO:0000256" key="1">
    <source>
        <dbReference type="ARBA" id="ARBA00022737"/>
    </source>
</evidence>
<dbReference type="Pfam" id="PF05593">
    <property type="entry name" value="RHS_repeat"/>
    <property type="match status" value="2"/>
</dbReference>
<evidence type="ECO:0000313" key="5">
    <source>
        <dbReference type="Proteomes" id="UP001595904"/>
    </source>
</evidence>